<dbReference type="CDD" id="cd17909">
    <property type="entry name" value="CheC_ClassI"/>
    <property type="match status" value="1"/>
</dbReference>
<reference evidence="5 6" key="1">
    <citation type="submission" date="2016-08" db="EMBL/GenBank/DDBJ databases">
        <title>Complete Genome Sequence Of The Indigo Reducing Clostridium isatidis DSM15098.</title>
        <authorList>
            <person name="Little G.T."/>
            <person name="Minton N.P."/>
        </authorList>
    </citation>
    <scope>NUCLEOTIDE SEQUENCE [LARGE SCALE GENOMIC DNA]</scope>
    <source>
        <strain evidence="5 6">DSM 15098</strain>
    </source>
</reference>
<evidence type="ECO:0000259" key="3">
    <source>
        <dbReference type="Pfam" id="PF04509"/>
    </source>
</evidence>
<feature type="domain" description="CheC-like protein" evidence="3">
    <location>
        <begin position="9"/>
        <end position="45"/>
    </location>
</feature>
<keyword evidence="6" id="KW-1185">Reference proteome</keyword>
<sequence>MEYKNLTSFQLDALKEVTNIGAGNSATSLSMLLGTKIDMSVPNINLIEFEELLNSYKENEVVAVLVKVFDDIPGSILYVFEKDVALKMISKMISKDEASLTEMGVSVISEIGNIIASSFMNSIASFTNLKATVSVPAVANDMLSAILVTTFVETGQYQEYVLDIETLFIGYGEDKIEGHFYFVPTPGSLEKILEALGIK</sequence>
<evidence type="ECO:0000256" key="1">
    <source>
        <dbReference type="ARBA" id="ARBA00022500"/>
    </source>
</evidence>
<proteinExistence type="predicted"/>
<evidence type="ECO:0000256" key="2">
    <source>
        <dbReference type="ARBA" id="ARBA00022801"/>
    </source>
</evidence>
<dbReference type="Gene3D" id="3.40.1550.10">
    <property type="entry name" value="CheC-like"/>
    <property type="match status" value="1"/>
</dbReference>
<name>A0A343JC77_9CLOT</name>
<dbReference type="GO" id="GO:0016787">
    <property type="term" value="F:hydrolase activity"/>
    <property type="evidence" value="ECO:0007669"/>
    <property type="project" value="UniProtKB-KW"/>
</dbReference>
<protein>
    <submittedName>
        <fullName evidence="5">CheY-P-specific phosphatase CheC</fullName>
    </submittedName>
</protein>
<dbReference type="Pfam" id="PF13690">
    <property type="entry name" value="CheX"/>
    <property type="match status" value="1"/>
</dbReference>
<evidence type="ECO:0000313" key="6">
    <source>
        <dbReference type="Proteomes" id="UP000264883"/>
    </source>
</evidence>
<dbReference type="Proteomes" id="UP000264883">
    <property type="component" value="Chromosome"/>
</dbReference>
<dbReference type="InterPro" id="IPR007597">
    <property type="entry name" value="CheC"/>
</dbReference>
<dbReference type="SUPFAM" id="SSF103039">
    <property type="entry name" value="CheC-like"/>
    <property type="match status" value="1"/>
</dbReference>
<evidence type="ECO:0000259" key="4">
    <source>
        <dbReference type="Pfam" id="PF13690"/>
    </source>
</evidence>
<dbReference type="InterPro" id="IPR028051">
    <property type="entry name" value="CheX-like_dom"/>
</dbReference>
<keyword evidence="2" id="KW-0378">Hydrolase</keyword>
<evidence type="ECO:0000313" key="5">
    <source>
        <dbReference type="EMBL" id="ASW43135.1"/>
    </source>
</evidence>
<organism evidence="5 6">
    <name type="scientific">Clostridium isatidis</name>
    <dbReference type="NCBI Taxonomy" id="182773"/>
    <lineage>
        <taxon>Bacteria</taxon>
        <taxon>Bacillati</taxon>
        <taxon>Bacillota</taxon>
        <taxon>Clostridia</taxon>
        <taxon>Eubacteriales</taxon>
        <taxon>Clostridiaceae</taxon>
        <taxon>Clostridium</taxon>
    </lineage>
</organism>
<dbReference type="PANTHER" id="PTHR43693:SF1">
    <property type="entry name" value="PROTEIN PHOSPHATASE CHEZ"/>
    <property type="match status" value="1"/>
</dbReference>
<gene>
    <name evidence="5" type="ORF">BEN51_06465</name>
</gene>
<dbReference type="GO" id="GO:0006935">
    <property type="term" value="P:chemotaxis"/>
    <property type="evidence" value="ECO:0007669"/>
    <property type="project" value="UniProtKB-KW"/>
</dbReference>
<dbReference type="OrthoDB" id="9812187at2"/>
<keyword evidence="1" id="KW-0145">Chemotaxis</keyword>
<dbReference type="Pfam" id="PF04509">
    <property type="entry name" value="CheC"/>
    <property type="match status" value="1"/>
</dbReference>
<dbReference type="EMBL" id="CP016786">
    <property type="protein sequence ID" value="ASW43135.1"/>
    <property type="molecule type" value="Genomic_DNA"/>
</dbReference>
<dbReference type="AlphaFoldDB" id="A0A343JC77"/>
<dbReference type="InterPro" id="IPR050992">
    <property type="entry name" value="CheZ_family_phosphatases"/>
</dbReference>
<feature type="domain" description="Chemotaxis phosphatase CheX-like" evidence="4">
    <location>
        <begin position="62"/>
        <end position="145"/>
    </location>
</feature>
<dbReference type="PANTHER" id="PTHR43693">
    <property type="entry name" value="PROTEIN PHOSPHATASE CHEZ"/>
    <property type="match status" value="1"/>
</dbReference>
<dbReference type="InterPro" id="IPR028976">
    <property type="entry name" value="CheC-like_sf"/>
</dbReference>
<dbReference type="KEGG" id="cia:BEN51_06465"/>
<accession>A0A343JC77</accession>
<dbReference type="RefSeq" id="WP_119865273.1">
    <property type="nucleotide sequence ID" value="NZ_CP016786.1"/>
</dbReference>